<organism evidence="3 4">
    <name type="scientific">Glossina brevipalpis</name>
    <dbReference type="NCBI Taxonomy" id="37001"/>
    <lineage>
        <taxon>Eukaryota</taxon>
        <taxon>Metazoa</taxon>
        <taxon>Ecdysozoa</taxon>
        <taxon>Arthropoda</taxon>
        <taxon>Hexapoda</taxon>
        <taxon>Insecta</taxon>
        <taxon>Pterygota</taxon>
        <taxon>Neoptera</taxon>
        <taxon>Endopterygota</taxon>
        <taxon>Diptera</taxon>
        <taxon>Brachycera</taxon>
        <taxon>Muscomorpha</taxon>
        <taxon>Hippoboscoidea</taxon>
        <taxon>Glossinidae</taxon>
        <taxon>Glossina</taxon>
    </lineage>
</organism>
<protein>
    <recommendedName>
        <fullName evidence="2">Apple domain-containing protein</fullName>
    </recommendedName>
</protein>
<dbReference type="Proteomes" id="UP000091820">
    <property type="component" value="Unassembled WGS sequence"/>
</dbReference>
<proteinExistence type="predicted"/>
<dbReference type="PROSITE" id="PS50948">
    <property type="entry name" value="PAN"/>
    <property type="match status" value="3"/>
</dbReference>
<dbReference type="PANTHER" id="PTHR47327">
    <property type="entry name" value="FI18240P1-RELATED"/>
    <property type="match status" value="1"/>
</dbReference>
<feature type="region of interest" description="Disordered" evidence="1">
    <location>
        <begin position="1315"/>
        <end position="1351"/>
    </location>
</feature>
<feature type="compositionally biased region" description="Polar residues" evidence="1">
    <location>
        <begin position="309"/>
        <end position="327"/>
    </location>
</feature>
<feature type="compositionally biased region" description="Polar residues" evidence="1">
    <location>
        <begin position="383"/>
        <end position="416"/>
    </location>
</feature>
<feature type="region of interest" description="Disordered" evidence="1">
    <location>
        <begin position="199"/>
        <end position="224"/>
    </location>
</feature>
<reference evidence="3" key="2">
    <citation type="submission" date="2020-05" db="UniProtKB">
        <authorList>
            <consortium name="EnsemblMetazoa"/>
        </authorList>
    </citation>
    <scope>IDENTIFICATION</scope>
    <source>
        <strain evidence="3">IAEA</strain>
    </source>
</reference>
<dbReference type="CDD" id="cd01099">
    <property type="entry name" value="PAN_AP_HGF"/>
    <property type="match status" value="4"/>
</dbReference>
<feature type="region of interest" description="Disordered" evidence="1">
    <location>
        <begin position="143"/>
        <end position="167"/>
    </location>
</feature>
<feature type="compositionally biased region" description="Basic and acidic residues" evidence="1">
    <location>
        <begin position="693"/>
        <end position="713"/>
    </location>
</feature>
<feature type="compositionally biased region" description="Polar residues" evidence="1">
    <location>
        <begin position="657"/>
        <end position="668"/>
    </location>
</feature>
<dbReference type="STRING" id="37001.A0A1A9WYV2"/>
<reference evidence="4" key="1">
    <citation type="submission" date="2014-03" db="EMBL/GenBank/DDBJ databases">
        <authorList>
            <person name="Aksoy S."/>
            <person name="Warren W."/>
            <person name="Wilson R.K."/>
        </authorList>
    </citation>
    <scope>NUCLEOTIDE SEQUENCE [LARGE SCALE GENOMIC DNA]</scope>
    <source>
        <strain evidence="4">IAEA</strain>
    </source>
</reference>
<dbReference type="EnsemblMetazoa" id="GBRI037665-RA">
    <property type="protein sequence ID" value="GBRI037665-PA"/>
    <property type="gene ID" value="GBRI037665"/>
</dbReference>
<evidence type="ECO:0000313" key="3">
    <source>
        <dbReference type="EnsemblMetazoa" id="GBRI037665-PA"/>
    </source>
</evidence>
<feature type="domain" description="Apple" evidence="2">
    <location>
        <begin position="480"/>
        <end position="572"/>
    </location>
</feature>
<feature type="domain" description="Apple" evidence="2">
    <location>
        <begin position="882"/>
        <end position="965"/>
    </location>
</feature>
<name>A0A1A9WYV2_9MUSC</name>
<dbReference type="Gene3D" id="3.50.4.10">
    <property type="entry name" value="Hepatocyte Growth Factor"/>
    <property type="match status" value="4"/>
</dbReference>
<dbReference type="Pfam" id="PF00024">
    <property type="entry name" value="PAN_1"/>
    <property type="match status" value="2"/>
</dbReference>
<feature type="compositionally biased region" description="Low complexity" evidence="1">
    <location>
        <begin position="209"/>
        <end position="220"/>
    </location>
</feature>
<dbReference type="InterPro" id="IPR003609">
    <property type="entry name" value="Pan_app"/>
</dbReference>
<feature type="compositionally biased region" description="Low complexity" evidence="1">
    <location>
        <begin position="619"/>
        <end position="630"/>
    </location>
</feature>
<feature type="compositionally biased region" description="Polar residues" evidence="1">
    <location>
        <begin position="716"/>
        <end position="733"/>
    </location>
</feature>
<evidence type="ECO:0000313" key="4">
    <source>
        <dbReference type="Proteomes" id="UP000091820"/>
    </source>
</evidence>
<dbReference type="InterPro" id="IPR052774">
    <property type="entry name" value="Celegans_DevNeuronal_Protein"/>
</dbReference>
<feature type="region of interest" description="Disordered" evidence="1">
    <location>
        <begin position="619"/>
        <end position="739"/>
    </location>
</feature>
<dbReference type="PANTHER" id="PTHR47327:SF13">
    <property type="entry name" value="APPLE DOMAIN-CONTAINING PROTEIN"/>
    <property type="match status" value="1"/>
</dbReference>
<evidence type="ECO:0000256" key="1">
    <source>
        <dbReference type="SAM" id="MobiDB-lite"/>
    </source>
</evidence>
<accession>A0A1A9WYV2</accession>
<dbReference type="SUPFAM" id="SSF57414">
    <property type="entry name" value="Hairpin loop containing domain-like"/>
    <property type="match status" value="3"/>
</dbReference>
<feature type="compositionally biased region" description="Low complexity" evidence="1">
    <location>
        <begin position="670"/>
        <end position="692"/>
    </location>
</feature>
<feature type="compositionally biased region" description="Polar residues" evidence="1">
    <location>
        <begin position="155"/>
        <end position="167"/>
    </location>
</feature>
<keyword evidence="4" id="KW-1185">Reference proteome</keyword>
<feature type="domain" description="Apple" evidence="2">
    <location>
        <begin position="998"/>
        <end position="1085"/>
    </location>
</feature>
<feature type="region of interest" description="Disordered" evidence="1">
    <location>
        <begin position="303"/>
        <end position="443"/>
    </location>
</feature>
<feature type="compositionally biased region" description="Pro residues" evidence="1">
    <location>
        <begin position="354"/>
        <end position="381"/>
    </location>
</feature>
<evidence type="ECO:0000259" key="2">
    <source>
        <dbReference type="PROSITE" id="PS50948"/>
    </source>
</evidence>
<dbReference type="SMART" id="SM00473">
    <property type="entry name" value="PAN_AP"/>
    <property type="match status" value="5"/>
</dbReference>
<dbReference type="GO" id="GO:0009653">
    <property type="term" value="P:anatomical structure morphogenesis"/>
    <property type="evidence" value="ECO:0007669"/>
    <property type="project" value="TreeGrafter"/>
</dbReference>
<dbReference type="VEuPathDB" id="VectorBase:GBRI037665"/>
<sequence length="1392" mass="157832">MLRCKYILKIVWTCLVYLNIPAWINTLSVDNQLVSARNDCFERVALEAMLPFEKAFRTEDINSLRVCKERCIQAGDKCQSIAFGVHRRGNGTCQLSEELFATNSDFGNGGGARPTGIIFDPDFDLYARKTNCFDFNDNTIPIDNPDEGGDLKPNLESSKPSTFPANHAPETSSILLVNPTPTVTTLTTAEVVPEYPIPTSEGFESDSRPTTLATASPTATNGDRLYIGNDRYPLYKPPMLYEMNYPAPNGEAYIPGGYAANVPEVDVYNRPSVATDISHENMTIVRPPPRPMYGSGYGDGFGYGHSEPHNLQPTSPTVNNNRNQFNDPNYGHQLHRLMPPPPMYMPLNATPSMPSQPQPQPPSYGDRPPPPLPTSQPPRVPPSDTSEFTGFTQRPQKPAQGDTSRPSAHPMTSFSHPGNGYSYDDNYMRRNGSSSSTSDDKRINTYFNPEDYLSNGKKKPPAFLHDNRYLDYNYSPLTACFRRVLAGKRLAPHWVRRTIACRNVEECMRECGREKRFTCEGFNYRLDPSGSGQGDCELIEIPLSQIDLYSSPNRRDTNLLRHPDYDYYERDRNAPPSCRYSVCKECKTPQHYNRPGEGWRSKPYREEYYISSPGPISSSGYYSKPISSTSPEHYHTSGPSGPPRPPLGHSYEHHSSSVDSYEFSSHGSNYYDHSSPSGYGSSGSGPSSIPIDPIDRYDSSHSNRYRPGHDYHRWQTIPSSSGYDNTKYSTSGNYRPPYRPGEQYSPYRSGAYHPRHHNYLDYDHSTSLSYTKKTGGNKFVPYLIGSNEWGSYGGSYGGNDNKQNSYWGLEDHRADRHKYLGDFNYFKLGLPPRRSDTSHETNSILSYPGSSYGSYSSSKYDGYHDRHDYKHQWTRRPGPDECSAKTSEGFRLHKKVVKHIYSVPTLTECERLCSGQDSFVCHTYSYRYSPASRDNCLLCDRPINRLDYYVDIEPDRDYDIYSMADDVQVCRQLVPGDSTRGTSSTSTTALPDPRNAQCFFRAIDSTRFYKSIVRDSLTVRTVGECEMECIKSIKFTCRAFAYRYGHQKHSGIIDNCQLSDWPVRDMDKERHLILDPSFDIFERASYGHGCEIQPIVDSKHNKKSVCYLGYGSPAKLLAAAIKKVITVPSELECKRECTRFRDTTPFKCYSFSYGSRKNTLNCEMSDLDQTELKSNLHYASTEDREFWLFAWNPFDYTCRDKVTTIGGGGGRAYNNRRMDIFKETGDLSWRHYSVSGKGCRRSSPCEKNLITSFYSCEIEGGEIGSWDYCCKSEHPCGYSQGFDYPWCFVGDEPDQWRKCSDRYYPGNHTTHTLTHSGYTIKPSTHHKRKPISDSHSSASTSEEFQKSSRPNDLQSLSDFAAARLWPVTYLYSEGPPNSTEFSNFVDCNKETC</sequence>